<feature type="region of interest" description="Disordered" evidence="1">
    <location>
        <begin position="548"/>
        <end position="571"/>
    </location>
</feature>
<dbReference type="InterPro" id="IPR011444">
    <property type="entry name" value="DUF1549"/>
</dbReference>
<name>A0A6P2DA77_9BACT</name>
<dbReference type="InterPro" id="IPR022655">
    <property type="entry name" value="DUF1553"/>
</dbReference>
<keyword evidence="4" id="KW-1185">Reference proteome</keyword>
<feature type="domain" description="BIG2" evidence="2">
    <location>
        <begin position="34"/>
        <end position="116"/>
    </location>
</feature>
<evidence type="ECO:0000313" key="4">
    <source>
        <dbReference type="Proteomes" id="UP000464178"/>
    </source>
</evidence>
<proteinExistence type="predicted"/>
<dbReference type="PANTHER" id="PTHR35889:SF3">
    <property type="entry name" value="F-BOX DOMAIN-CONTAINING PROTEIN"/>
    <property type="match status" value="1"/>
</dbReference>
<dbReference type="KEGG" id="gms:SOIL9_12820"/>
<dbReference type="Proteomes" id="UP000464178">
    <property type="component" value="Chromosome"/>
</dbReference>
<evidence type="ECO:0000259" key="2">
    <source>
        <dbReference type="SMART" id="SM00635"/>
    </source>
</evidence>
<evidence type="ECO:0000313" key="3">
    <source>
        <dbReference type="EMBL" id="VTR96432.1"/>
    </source>
</evidence>
<dbReference type="SUPFAM" id="SSF49373">
    <property type="entry name" value="Invasin/intimin cell-adhesion fragments"/>
    <property type="match status" value="1"/>
</dbReference>
<protein>
    <recommendedName>
        <fullName evidence="2">BIG2 domain-containing protein</fullName>
    </recommendedName>
</protein>
<dbReference type="PANTHER" id="PTHR35889">
    <property type="entry name" value="CYCLOINULO-OLIGOSACCHARIDE FRUCTANOTRANSFERASE-RELATED"/>
    <property type="match status" value="1"/>
</dbReference>
<dbReference type="RefSeq" id="WP_162670720.1">
    <property type="nucleotide sequence ID" value="NZ_LR593886.1"/>
</dbReference>
<sequence>MPKHVQLWAALLAFVATQGVNTTQTSAAEINPSDVKSLAVHPAKVALTGADDATQFVVTGTLADGRLVDLTPDATYAVADGKSATVLASGRIVPRANGSSEVVVTFGGQTARVPLGVKSLGENLPLNFTNQVVPIFTKLGCNSGGCHGKLAGQNGFRLSLLGFEPDLDFMTLVKEARGRRLFPANPDASLFLMKATGRAPHGGGKKMDPDSDEYKLVRRWIAAGMPWGDEKDPKVTKISMYPEHRVLSRQSKQQFAVYAHYTDGTVEDITRRAQYESNDPEIATVEERGLVRTLAMSGEAAVMARYQGMVAVFRATVPLGVKTPEWSFAEKTVVDKFTAKKWKELGLVPAELCSDEQFIRRVSIDITGSLPSPKDVLAFAADPDPAKRDKLVDKLLDSSEYAYYFANKWADILRVKRRQQSDRAPGTFAFHEWIREQVAADTPYSDFARAIIASSGDERKSPPTVWYKEVEKAEQFVDDVSQVFLGQRLACANCHHHPYEKWSQDDYWGLAAFYGRVGRKEVRVPSADPNRQDNRVQTIYIRTIGSVQNKRTQKPAEPKPLDAAPMTVSTDDDPRQKLVDWMVDTKNPFFAKTVANRYWAHFFGRGIVDPLDDMRITNPPSNPELLDALAKNLVDNKYSLKALIKTICKSRTYQLSSAPNDFNKHDKQTYARYYPRRLQAEVLLDALCQVTDSPSRFNGLPADKNAPNRAIMLPDESFQSYFLDVNGRPQRISACECERVSEANLAAVLHMLNSDEVEGKIKRDGGRVDVLTRADDKRSDEEKVADLFLWAFARKPTKDDLAGAVEHIKKLEAKSGPAGKKIAYGNILWALVNTKEFWFNQ</sequence>
<dbReference type="InterPro" id="IPR003343">
    <property type="entry name" value="Big_2"/>
</dbReference>
<gene>
    <name evidence="3" type="ORF">SOIL9_12820</name>
</gene>
<feature type="domain" description="BIG2" evidence="2">
    <location>
        <begin position="234"/>
        <end position="316"/>
    </location>
</feature>
<dbReference type="Pfam" id="PF07583">
    <property type="entry name" value="PSCyt2"/>
    <property type="match status" value="1"/>
</dbReference>
<dbReference type="Pfam" id="PF07587">
    <property type="entry name" value="PSD1"/>
    <property type="match status" value="1"/>
</dbReference>
<dbReference type="EMBL" id="LR593886">
    <property type="protein sequence ID" value="VTR96432.1"/>
    <property type="molecule type" value="Genomic_DNA"/>
</dbReference>
<organism evidence="3 4">
    <name type="scientific">Gemmata massiliana</name>
    <dbReference type="NCBI Taxonomy" id="1210884"/>
    <lineage>
        <taxon>Bacteria</taxon>
        <taxon>Pseudomonadati</taxon>
        <taxon>Planctomycetota</taxon>
        <taxon>Planctomycetia</taxon>
        <taxon>Gemmatales</taxon>
        <taxon>Gemmataceae</taxon>
        <taxon>Gemmata</taxon>
    </lineage>
</organism>
<reference evidence="3 4" key="1">
    <citation type="submission" date="2019-05" db="EMBL/GenBank/DDBJ databases">
        <authorList>
            <consortium name="Science for Life Laboratories"/>
        </authorList>
    </citation>
    <scope>NUCLEOTIDE SEQUENCE [LARGE SCALE GENOMIC DNA]</scope>
    <source>
        <strain evidence="3">Soil9</strain>
    </source>
</reference>
<dbReference type="Gene3D" id="2.60.40.1080">
    <property type="match status" value="2"/>
</dbReference>
<accession>A0A6P2DA77</accession>
<evidence type="ECO:0000256" key="1">
    <source>
        <dbReference type="SAM" id="MobiDB-lite"/>
    </source>
</evidence>
<dbReference type="AlphaFoldDB" id="A0A6P2DA77"/>
<dbReference type="InterPro" id="IPR008964">
    <property type="entry name" value="Invasin/intimin_cell_adhesion"/>
</dbReference>
<dbReference type="SMART" id="SM00635">
    <property type="entry name" value="BID_2"/>
    <property type="match status" value="2"/>
</dbReference>